<dbReference type="Pfam" id="PF00397">
    <property type="entry name" value="WW"/>
    <property type="match status" value="1"/>
</dbReference>
<proteinExistence type="predicted"/>
<dbReference type="Gene3D" id="2.20.70.10">
    <property type="match status" value="1"/>
</dbReference>
<evidence type="ECO:0000313" key="2">
    <source>
        <dbReference type="EMBL" id="KAJ8607618.1"/>
    </source>
</evidence>
<gene>
    <name evidence="2" type="ORF">CTAYLR_005757</name>
</gene>
<keyword evidence="3" id="KW-1185">Reference proteome</keyword>
<dbReference type="CDD" id="cd00201">
    <property type="entry name" value="WW"/>
    <property type="match status" value="1"/>
</dbReference>
<comment type="caution">
    <text evidence="2">The sequence shown here is derived from an EMBL/GenBank/DDBJ whole genome shotgun (WGS) entry which is preliminary data.</text>
</comment>
<dbReference type="InterPro" id="IPR001202">
    <property type="entry name" value="WW_dom"/>
</dbReference>
<dbReference type="Proteomes" id="UP001230188">
    <property type="component" value="Unassembled WGS sequence"/>
</dbReference>
<dbReference type="SMART" id="SM00456">
    <property type="entry name" value="WW"/>
    <property type="match status" value="1"/>
</dbReference>
<reference evidence="2" key="1">
    <citation type="submission" date="2023-01" db="EMBL/GenBank/DDBJ databases">
        <title>Metagenome sequencing of chrysophaentin producing Chrysophaeum taylorii.</title>
        <authorList>
            <person name="Davison J."/>
            <person name="Bewley C."/>
        </authorList>
    </citation>
    <scope>NUCLEOTIDE SEQUENCE</scope>
    <source>
        <strain evidence="2">NIES-1699</strain>
    </source>
</reference>
<accession>A0AAD7UIS5</accession>
<organism evidence="2 3">
    <name type="scientific">Chrysophaeum taylorii</name>
    <dbReference type="NCBI Taxonomy" id="2483200"/>
    <lineage>
        <taxon>Eukaryota</taxon>
        <taxon>Sar</taxon>
        <taxon>Stramenopiles</taxon>
        <taxon>Ochrophyta</taxon>
        <taxon>Pelagophyceae</taxon>
        <taxon>Pelagomonadales</taxon>
        <taxon>Pelagomonadaceae</taxon>
        <taxon>Chrysophaeum</taxon>
    </lineage>
</organism>
<dbReference type="PROSITE" id="PS01159">
    <property type="entry name" value="WW_DOMAIN_1"/>
    <property type="match status" value="1"/>
</dbReference>
<dbReference type="EMBL" id="JAQMWT010000203">
    <property type="protein sequence ID" value="KAJ8607618.1"/>
    <property type="molecule type" value="Genomic_DNA"/>
</dbReference>
<dbReference type="AlphaFoldDB" id="A0AAD7UIS5"/>
<dbReference type="InterPro" id="IPR036020">
    <property type="entry name" value="WW_dom_sf"/>
</dbReference>
<protein>
    <recommendedName>
        <fullName evidence="1">WW domain-containing protein</fullName>
    </recommendedName>
</protein>
<feature type="domain" description="WW" evidence="1">
    <location>
        <begin position="143"/>
        <end position="177"/>
    </location>
</feature>
<evidence type="ECO:0000259" key="1">
    <source>
        <dbReference type="PROSITE" id="PS50020"/>
    </source>
</evidence>
<dbReference type="PROSITE" id="PS50020">
    <property type="entry name" value="WW_DOMAIN_2"/>
    <property type="match status" value="1"/>
</dbReference>
<name>A0AAD7UIS5_9STRA</name>
<sequence>MLLIILAVAEAHYYPPRILARGVADVAAVSLFVAPVHASPTAAQISLDSLPPSAVSVEIDDLPFIGSLVSGTYARVDKVIDKASVTIKSPKDKVKAIQGITNGHLEFDVSGILATHLDVDVAADDGVARIRVASPLIPKLPFKGKSSPWKMVTDMGNGASYYYNEQTGTTQYDPPPKP</sequence>
<evidence type="ECO:0000313" key="3">
    <source>
        <dbReference type="Proteomes" id="UP001230188"/>
    </source>
</evidence>
<dbReference type="SUPFAM" id="SSF51045">
    <property type="entry name" value="WW domain"/>
    <property type="match status" value="1"/>
</dbReference>